<gene>
    <name evidence="2" type="ORF">QA636_20385</name>
</gene>
<keyword evidence="1" id="KW-0472">Membrane</keyword>
<keyword evidence="3" id="KW-1185">Reference proteome</keyword>
<reference evidence="2 3" key="1">
    <citation type="submission" date="2023-04" db="EMBL/GenBank/DDBJ databases">
        <title>Australian commercial rhizobial inoculants.</title>
        <authorList>
            <person name="Kohlmeier M.G."/>
            <person name="O'Hara G.W."/>
            <person name="Colombi E."/>
            <person name="Ramsay J.P."/>
            <person name="Terpolilli J."/>
        </authorList>
    </citation>
    <scope>NUCLEOTIDE SEQUENCE [LARGE SCALE GENOMIC DNA]</scope>
    <source>
        <strain evidence="2 3">CB627</strain>
    </source>
</reference>
<accession>A0ABY8JPW3</accession>
<name>A0ABY8JPW3_9BRAD</name>
<proteinExistence type="predicted"/>
<protein>
    <submittedName>
        <fullName evidence="2">Uncharacterized protein</fullName>
    </submittedName>
</protein>
<organism evidence="2 3">
    <name type="scientific">Bradyrhizobium brasilense</name>
    <dbReference type="NCBI Taxonomy" id="1419277"/>
    <lineage>
        <taxon>Bacteria</taxon>
        <taxon>Pseudomonadati</taxon>
        <taxon>Pseudomonadota</taxon>
        <taxon>Alphaproteobacteria</taxon>
        <taxon>Hyphomicrobiales</taxon>
        <taxon>Nitrobacteraceae</taxon>
        <taxon>Bradyrhizobium</taxon>
    </lineage>
</organism>
<evidence type="ECO:0000313" key="2">
    <source>
        <dbReference type="EMBL" id="WFU67717.1"/>
    </source>
</evidence>
<dbReference type="Proteomes" id="UP001221546">
    <property type="component" value="Chromosome"/>
</dbReference>
<evidence type="ECO:0000313" key="3">
    <source>
        <dbReference type="Proteomes" id="UP001221546"/>
    </source>
</evidence>
<keyword evidence="1" id="KW-0812">Transmembrane</keyword>
<sequence length="99" mass="11229">MLRSWLTYWAVFLAAVPGATGSIFALLEAANKTGFATNYPASHEKLVNSLNYLMYLLAEYWPGYAILCALAAFIWALIVVEPKAKSKRKYGERRLKLRR</sequence>
<feature type="transmembrane region" description="Helical" evidence="1">
    <location>
        <begin position="61"/>
        <end position="80"/>
    </location>
</feature>
<keyword evidence="1" id="KW-1133">Transmembrane helix</keyword>
<evidence type="ECO:0000256" key="1">
    <source>
        <dbReference type="SAM" id="Phobius"/>
    </source>
</evidence>
<dbReference type="RefSeq" id="WP_310885866.1">
    <property type="nucleotide sequence ID" value="NZ_CP121646.1"/>
</dbReference>
<dbReference type="EMBL" id="CP121646">
    <property type="protein sequence ID" value="WFU67717.1"/>
    <property type="molecule type" value="Genomic_DNA"/>
</dbReference>